<reference evidence="2" key="1">
    <citation type="journal article" date="2010" name="Science">
        <title>Plasticity of animal genome architecture unmasked by rapid evolution of a pelagic tunicate.</title>
        <authorList>
            <person name="Denoeud F."/>
            <person name="Henriet S."/>
            <person name="Mungpakdee S."/>
            <person name="Aury J.M."/>
            <person name="Da Silva C."/>
            <person name="Brinkmann H."/>
            <person name="Mikhaleva J."/>
            <person name="Olsen L.C."/>
            <person name="Jubin C."/>
            <person name="Canestro C."/>
            <person name="Bouquet J.M."/>
            <person name="Danks G."/>
            <person name="Poulain J."/>
            <person name="Campsteijn C."/>
            <person name="Adamski M."/>
            <person name="Cross I."/>
            <person name="Yadetie F."/>
            <person name="Muffato M."/>
            <person name="Louis A."/>
            <person name="Butcher S."/>
            <person name="Tsagkogeorga G."/>
            <person name="Konrad A."/>
            <person name="Singh S."/>
            <person name="Jensen M.F."/>
            <person name="Cong E.H."/>
            <person name="Eikeseth-Otteraa H."/>
            <person name="Noel B."/>
            <person name="Anthouard V."/>
            <person name="Porcel B.M."/>
            <person name="Kachouri-Lafond R."/>
            <person name="Nishino A."/>
            <person name="Ugolini M."/>
            <person name="Chourrout P."/>
            <person name="Nishida H."/>
            <person name="Aasland R."/>
            <person name="Huzurbazar S."/>
            <person name="Westhof E."/>
            <person name="Delsuc F."/>
            <person name="Lehrach H."/>
            <person name="Reinhardt R."/>
            <person name="Weissenbach J."/>
            <person name="Roy S.W."/>
            <person name="Artiguenave F."/>
            <person name="Postlethwait J.H."/>
            <person name="Manak J.R."/>
            <person name="Thompson E.M."/>
            <person name="Jaillon O."/>
            <person name="Du Pasquier L."/>
            <person name="Boudinot P."/>
            <person name="Liberles D.A."/>
            <person name="Volff J.N."/>
            <person name="Philippe H."/>
            <person name="Lenhard B."/>
            <person name="Roest Crollius H."/>
            <person name="Wincker P."/>
            <person name="Chourrout D."/>
        </authorList>
    </citation>
    <scope>NUCLEOTIDE SEQUENCE [LARGE SCALE GENOMIC DNA]</scope>
</reference>
<dbReference type="EMBL" id="FN653016">
    <property type="protein sequence ID" value="CBY06971.1"/>
    <property type="molecule type" value="Genomic_DNA"/>
</dbReference>
<evidence type="ECO:0000256" key="1">
    <source>
        <dbReference type="SAM" id="Coils"/>
    </source>
</evidence>
<keyword evidence="1" id="KW-0175">Coiled coil</keyword>
<name>E4WTK3_OIKDI</name>
<dbReference type="AlphaFoldDB" id="E4WTK3"/>
<dbReference type="InParanoid" id="E4WTK3"/>
<dbReference type="Proteomes" id="UP000001307">
    <property type="component" value="Unassembled WGS sequence"/>
</dbReference>
<evidence type="ECO:0000313" key="2">
    <source>
        <dbReference type="EMBL" id="CBY06971.1"/>
    </source>
</evidence>
<evidence type="ECO:0000313" key="3">
    <source>
        <dbReference type="Proteomes" id="UP000001307"/>
    </source>
</evidence>
<gene>
    <name evidence="2" type="ORF">GSOID_T00006048001</name>
</gene>
<organism evidence="2">
    <name type="scientific">Oikopleura dioica</name>
    <name type="common">Tunicate</name>
    <dbReference type="NCBI Taxonomy" id="34765"/>
    <lineage>
        <taxon>Eukaryota</taxon>
        <taxon>Metazoa</taxon>
        <taxon>Chordata</taxon>
        <taxon>Tunicata</taxon>
        <taxon>Appendicularia</taxon>
        <taxon>Copelata</taxon>
        <taxon>Oikopleuridae</taxon>
        <taxon>Oikopleura</taxon>
    </lineage>
</organism>
<sequence>MSQKNFKSNFAVEDVSKRQISLLFDNLEQTDKVRRCEKRIKGLQRQTGIWGREVYGVDEIINDRRNEIRSLDRWIASMLNRPDIDQLNSEFSGANQCQKWASSLRYMDEIQMEVKQRQIESIRAEEERKAKELADLEAAQLKS</sequence>
<keyword evidence="3" id="KW-1185">Reference proteome</keyword>
<protein>
    <submittedName>
        <fullName evidence="2">Uncharacterized protein</fullName>
    </submittedName>
</protein>
<proteinExistence type="predicted"/>
<feature type="coiled-coil region" evidence="1">
    <location>
        <begin position="107"/>
        <end position="142"/>
    </location>
</feature>
<accession>E4WTK3</accession>
<dbReference type="OrthoDB" id="10339935at2759"/>